<dbReference type="STRING" id="1123269.NX02_28565"/>
<gene>
    <name evidence="2" type="ORF">NX02_28565</name>
</gene>
<name>W0AL26_9SPHN</name>
<feature type="transmembrane region" description="Helical" evidence="1">
    <location>
        <begin position="21"/>
        <end position="46"/>
    </location>
</feature>
<dbReference type="eggNOG" id="COG3671">
    <property type="taxonomic scope" value="Bacteria"/>
</dbReference>
<dbReference type="OrthoDB" id="5405464at2"/>
<evidence type="ECO:0000256" key="1">
    <source>
        <dbReference type="SAM" id="Phobius"/>
    </source>
</evidence>
<keyword evidence="1" id="KW-0472">Membrane</keyword>
<organism evidence="2 3">
    <name type="scientific">Sphingomonas sanxanigenens DSM 19645 = NX02</name>
    <dbReference type="NCBI Taxonomy" id="1123269"/>
    <lineage>
        <taxon>Bacteria</taxon>
        <taxon>Pseudomonadati</taxon>
        <taxon>Pseudomonadota</taxon>
        <taxon>Alphaproteobacteria</taxon>
        <taxon>Sphingomonadales</taxon>
        <taxon>Sphingomonadaceae</taxon>
        <taxon>Sphingomonas</taxon>
    </lineage>
</organism>
<protein>
    <recommendedName>
        <fullName evidence="4">DUF4870 domain-containing protein</fullName>
    </recommendedName>
</protein>
<dbReference type="AlphaFoldDB" id="W0AL26"/>
<dbReference type="EMBL" id="CP006644">
    <property type="protein sequence ID" value="AHE57292.1"/>
    <property type="molecule type" value="Genomic_DNA"/>
</dbReference>
<reference evidence="2 3" key="1">
    <citation type="submission" date="2013-07" db="EMBL/GenBank/DDBJ databases">
        <title>Completed genome of Sphingomonas sanxanigenens NX02.</title>
        <authorList>
            <person name="Ma T."/>
            <person name="Huang H."/>
            <person name="Wu M."/>
            <person name="Li X."/>
            <person name="Li G."/>
        </authorList>
    </citation>
    <scope>NUCLEOTIDE SEQUENCE [LARGE SCALE GENOMIC DNA]</scope>
    <source>
        <strain evidence="2 3">NX02</strain>
    </source>
</reference>
<accession>W0AL26</accession>
<keyword evidence="1" id="KW-0812">Transmembrane</keyword>
<dbReference type="HOGENOM" id="CLU_129294_2_0_5"/>
<keyword evidence="3" id="KW-1185">Reference proteome</keyword>
<sequence length="121" mass="13318">MTDPYRGPQSSSGFELNQPTIISLLYLASFITGITGIVGVVLAYVWGGQPKANWETSHYAYHIRTFWFGLIGFVVGAILSLILIGFLVMLATGVWVAVRSVMSLLNAQKRLPMPNPQTLLF</sequence>
<proteinExistence type="predicted"/>
<evidence type="ECO:0000313" key="3">
    <source>
        <dbReference type="Proteomes" id="UP000018851"/>
    </source>
</evidence>
<dbReference type="KEGG" id="ssan:NX02_28565"/>
<keyword evidence="1" id="KW-1133">Transmembrane helix</keyword>
<evidence type="ECO:0008006" key="4">
    <source>
        <dbReference type="Google" id="ProtNLM"/>
    </source>
</evidence>
<dbReference type="Proteomes" id="UP000018851">
    <property type="component" value="Chromosome"/>
</dbReference>
<feature type="transmembrane region" description="Helical" evidence="1">
    <location>
        <begin position="66"/>
        <end position="98"/>
    </location>
</feature>
<evidence type="ECO:0000313" key="2">
    <source>
        <dbReference type="EMBL" id="AHE57292.1"/>
    </source>
</evidence>
<dbReference type="PATRIC" id="fig|1123269.5.peg.5612"/>